<dbReference type="GO" id="GO:0051536">
    <property type="term" value="F:iron-sulfur cluster binding"/>
    <property type="evidence" value="ECO:0007669"/>
    <property type="project" value="UniProtKB-KW"/>
</dbReference>
<feature type="domain" description="4Fe-4S ferredoxin-type" evidence="4">
    <location>
        <begin position="52"/>
        <end position="82"/>
    </location>
</feature>
<dbReference type="GO" id="GO:0046872">
    <property type="term" value="F:metal ion binding"/>
    <property type="evidence" value="ECO:0007669"/>
    <property type="project" value="UniProtKB-KW"/>
</dbReference>
<dbReference type="PROSITE" id="PS00198">
    <property type="entry name" value="4FE4S_FER_1"/>
    <property type="match status" value="2"/>
</dbReference>
<dbReference type="AlphaFoldDB" id="A0A7G6E5A7"/>
<keyword evidence="3" id="KW-0411">Iron-sulfur</keyword>
<evidence type="ECO:0000256" key="2">
    <source>
        <dbReference type="ARBA" id="ARBA00023004"/>
    </source>
</evidence>
<keyword evidence="6" id="KW-1185">Reference proteome</keyword>
<evidence type="ECO:0000313" key="6">
    <source>
        <dbReference type="Proteomes" id="UP000515847"/>
    </source>
</evidence>
<organism evidence="5 6">
    <name type="scientific">Thermanaerosceptrum fracticalcis</name>
    <dbReference type="NCBI Taxonomy" id="1712410"/>
    <lineage>
        <taxon>Bacteria</taxon>
        <taxon>Bacillati</taxon>
        <taxon>Bacillota</taxon>
        <taxon>Clostridia</taxon>
        <taxon>Eubacteriales</taxon>
        <taxon>Peptococcaceae</taxon>
        <taxon>Thermanaerosceptrum</taxon>
    </lineage>
</organism>
<dbReference type="RefSeq" id="WP_034425355.1">
    <property type="nucleotide sequence ID" value="NZ_CP045798.1"/>
</dbReference>
<evidence type="ECO:0000256" key="1">
    <source>
        <dbReference type="ARBA" id="ARBA00022723"/>
    </source>
</evidence>
<keyword evidence="1" id="KW-0479">Metal-binding</keyword>
<reference evidence="5 6" key="1">
    <citation type="journal article" date="2019" name="Front. Microbiol.">
        <title>Thermoanaerosceptrum fracticalcis gen. nov. sp. nov., a Novel Fumarate-Fermenting Microorganism From a Deep Fractured Carbonate Aquifer of the US Great Basin.</title>
        <authorList>
            <person name="Hamilton-Brehm S.D."/>
            <person name="Stewart L.E."/>
            <person name="Zavarin M."/>
            <person name="Caldwell M."/>
            <person name="Lawson P.A."/>
            <person name="Onstott T.C."/>
            <person name="Grzymski J."/>
            <person name="Neveux I."/>
            <person name="Lollar B.S."/>
            <person name="Russell C.E."/>
            <person name="Moser D.P."/>
        </authorList>
    </citation>
    <scope>NUCLEOTIDE SEQUENCE [LARGE SCALE GENOMIC DNA]</scope>
    <source>
        <strain evidence="5 6">DRI-13</strain>
    </source>
</reference>
<dbReference type="PROSITE" id="PS51379">
    <property type="entry name" value="4FE4S_FER_2"/>
    <property type="match status" value="2"/>
</dbReference>
<evidence type="ECO:0000259" key="4">
    <source>
        <dbReference type="PROSITE" id="PS51379"/>
    </source>
</evidence>
<dbReference type="Pfam" id="PF12838">
    <property type="entry name" value="Fer4_7"/>
    <property type="match status" value="1"/>
</dbReference>
<dbReference type="Proteomes" id="UP000515847">
    <property type="component" value="Chromosome"/>
</dbReference>
<dbReference type="Gene3D" id="3.30.70.20">
    <property type="match status" value="1"/>
</dbReference>
<dbReference type="InterPro" id="IPR017896">
    <property type="entry name" value="4Fe4S_Fe-S-bd"/>
</dbReference>
<accession>A0A7G6E5A7</accession>
<proteinExistence type="predicted"/>
<sequence>MTTSAYKMLQVDTNKALFTIFTGLCKGCGLCMQKCPVKTLEWSDALGVYGTPAVQPRNAEECTGCGMCSIVCPDCAIVIERKKKA</sequence>
<name>A0A7G6E5A7_THEFR</name>
<dbReference type="InterPro" id="IPR017900">
    <property type="entry name" value="4Fe4S_Fe_S_CS"/>
</dbReference>
<gene>
    <name evidence="5" type="ORF">BR63_13750</name>
</gene>
<evidence type="ECO:0000256" key="3">
    <source>
        <dbReference type="ARBA" id="ARBA00023014"/>
    </source>
</evidence>
<dbReference type="SUPFAM" id="SSF54862">
    <property type="entry name" value="4Fe-4S ferredoxins"/>
    <property type="match status" value="1"/>
</dbReference>
<protein>
    <submittedName>
        <fullName evidence="5">4Fe-4S dicluster domain-containing protein</fullName>
    </submittedName>
</protein>
<dbReference type="PANTHER" id="PTHR43122">
    <property type="entry name" value="FERREDOXIN SUBUNIT OF PYRUVATE:FLAVODOXIN OXIDOREDUCTASE-RELATED"/>
    <property type="match status" value="1"/>
</dbReference>
<keyword evidence="2" id="KW-0408">Iron</keyword>
<feature type="domain" description="4Fe-4S ferredoxin-type" evidence="4">
    <location>
        <begin position="16"/>
        <end position="45"/>
    </location>
</feature>
<dbReference type="OrthoDB" id="9804603at2"/>
<dbReference type="KEGG" id="tfr:BR63_13750"/>
<dbReference type="PANTHER" id="PTHR43122:SF2">
    <property type="entry name" value="FERREDOXIN SUBUNIT OF PYRUVATE:FLAVODOXIN OXIDOREDUCTASE"/>
    <property type="match status" value="1"/>
</dbReference>
<dbReference type="EMBL" id="CP045798">
    <property type="protein sequence ID" value="QNB47261.1"/>
    <property type="molecule type" value="Genomic_DNA"/>
</dbReference>
<evidence type="ECO:0000313" key="5">
    <source>
        <dbReference type="EMBL" id="QNB47261.1"/>
    </source>
</evidence>